<dbReference type="RefSeq" id="WP_052446416.1">
    <property type="nucleotide sequence ID" value="NZ_FNGU01000007.1"/>
</dbReference>
<evidence type="ECO:0000256" key="4">
    <source>
        <dbReference type="RuleBase" id="RU003946"/>
    </source>
</evidence>
<comment type="cofactor">
    <cofactor evidence="3">
        <name>Mg(2+)</name>
        <dbReference type="ChEBI" id="CHEBI:18420"/>
    </cofactor>
    <text evidence="3">Binds 1 Mg(2+) ion.</text>
</comment>
<dbReference type="Pfam" id="PF00245">
    <property type="entry name" value="Alk_phosphatase"/>
    <property type="match status" value="1"/>
</dbReference>
<sequence>MFERMRKNATAVAVSTCLTLVATSAFAGWDYDHPRNNARSGNLKNAIIMIPDGCNEAIQTLARWYKGDSLHVDLMQPGTVKTHMANSVIAGSAAAGTSVATGHKTTVRFLGVGPRENDLLTALEPTAAPYAPIANIMEAAQREGKSVGLVATSRITHATPAAFGVHIHNRGWDNEIMEHLVYNNFDVVLGGGARHLLPQGELYTTAFGAEWAGSRADGENLMDELLERGYQFVDNKDDLWSISSGKVWGLFNASHMQPDIDREYFAPTEPSLAEMTAKAIEILSQNPKGFVLMVEGSQVDWAGHNNDPIYMVTDFLAFDEAVGVAKEFAKNDRKTLVMAYPDHNTGGMTIGHYTTAVGYTATKVEDLIDPLKGMTTTANGVIARMYDGSDFALAQSVRDNWSIELSDEDIAEIRALQPSVGLSYALARTVSKNHTVIGWTTHGHTGETVPLWMVGTPAPSRVIDNTELAYIAANAIGVDLDRTTQELFVDLDEVTSNYTIDTRDPANPVVMVGGAALPVSKDYMIKNNEIIQLPGLTVYAPVTGKVYVSRQAIKELDLNKKRGQRGVFPAMVVR</sequence>
<feature type="active site" description="Phosphoserine intermediate" evidence="2">
    <location>
        <position position="92"/>
    </location>
</feature>
<feature type="binding site" evidence="3">
    <location>
        <position position="343"/>
    </location>
    <ligand>
        <name>Zn(2+)</name>
        <dbReference type="ChEBI" id="CHEBI:29105"/>
        <label>2</label>
    </ligand>
</feature>
<dbReference type="InterPro" id="IPR017850">
    <property type="entry name" value="Alkaline_phosphatase_core_sf"/>
</dbReference>
<dbReference type="GO" id="GO:0046872">
    <property type="term" value="F:metal ion binding"/>
    <property type="evidence" value="ECO:0007669"/>
    <property type="project" value="UniProtKB-KW"/>
</dbReference>
<proteinExistence type="inferred from homology"/>
<keyword evidence="3" id="KW-0479">Metal-binding</keyword>
<feature type="binding site" evidence="3">
    <location>
        <position position="159"/>
    </location>
    <ligand>
        <name>Mg(2+)</name>
        <dbReference type="ChEBI" id="CHEBI:18420"/>
    </ligand>
</feature>
<dbReference type="SMART" id="SM00098">
    <property type="entry name" value="alkPPc"/>
    <property type="match status" value="1"/>
</dbReference>
<evidence type="ECO:0000256" key="3">
    <source>
        <dbReference type="PIRSR" id="PIRSR601952-2"/>
    </source>
</evidence>
<dbReference type="EMBL" id="FNGU01000007">
    <property type="protein sequence ID" value="SDM55085.1"/>
    <property type="molecule type" value="Genomic_DNA"/>
</dbReference>
<dbReference type="STRING" id="392333.SAMN05660860_02727"/>
<dbReference type="PANTHER" id="PTHR11596:SF5">
    <property type="entry name" value="ALKALINE PHOSPHATASE"/>
    <property type="match status" value="1"/>
</dbReference>
<keyword evidence="5" id="KW-0732">Signal</keyword>
<dbReference type="GO" id="GO:0004035">
    <property type="term" value="F:alkaline phosphatase activity"/>
    <property type="evidence" value="ECO:0007669"/>
    <property type="project" value="TreeGrafter"/>
</dbReference>
<dbReference type="SUPFAM" id="SSF53649">
    <property type="entry name" value="Alkaline phosphatase-like"/>
    <property type="match status" value="1"/>
</dbReference>
<keyword evidence="3" id="KW-0862">Zinc</keyword>
<evidence type="ECO:0000256" key="2">
    <source>
        <dbReference type="PIRSR" id="PIRSR601952-1"/>
    </source>
</evidence>
<protein>
    <submittedName>
        <fullName evidence="6">Alkaline phosphatase</fullName>
    </submittedName>
</protein>
<name>A0A1G9U698_9BACT</name>
<feature type="binding site" evidence="3">
    <location>
        <position position="52"/>
    </location>
    <ligand>
        <name>Zn(2+)</name>
        <dbReference type="ChEBI" id="CHEBI:29105"/>
        <label>2</label>
    </ligand>
</feature>
<dbReference type="Gene3D" id="3.40.720.10">
    <property type="entry name" value="Alkaline Phosphatase, subunit A"/>
    <property type="match status" value="1"/>
</dbReference>
<feature type="signal peptide" evidence="5">
    <location>
        <begin position="1"/>
        <end position="27"/>
    </location>
</feature>
<evidence type="ECO:0000256" key="1">
    <source>
        <dbReference type="ARBA" id="ARBA00022553"/>
    </source>
</evidence>
<feature type="chain" id="PRO_5010241658" evidence="5">
    <location>
        <begin position="28"/>
        <end position="574"/>
    </location>
</feature>
<organism evidence="6 7">
    <name type="scientific">Geoalkalibacter ferrihydriticus</name>
    <dbReference type="NCBI Taxonomy" id="392333"/>
    <lineage>
        <taxon>Bacteria</taxon>
        <taxon>Pseudomonadati</taxon>
        <taxon>Thermodesulfobacteriota</taxon>
        <taxon>Desulfuromonadia</taxon>
        <taxon>Desulfuromonadales</taxon>
        <taxon>Geoalkalibacteraceae</taxon>
        <taxon>Geoalkalibacter</taxon>
    </lineage>
</organism>
<evidence type="ECO:0000313" key="6">
    <source>
        <dbReference type="EMBL" id="SDM55085.1"/>
    </source>
</evidence>
<feature type="binding site" evidence="3">
    <location>
        <position position="295"/>
    </location>
    <ligand>
        <name>Mg(2+)</name>
        <dbReference type="ChEBI" id="CHEBI:18420"/>
    </ligand>
</feature>
<feature type="binding site" evidence="3">
    <location>
        <position position="444"/>
    </location>
    <ligand>
        <name>Zn(2+)</name>
        <dbReference type="ChEBI" id="CHEBI:29105"/>
        <label>2</label>
    </ligand>
</feature>
<feature type="binding site" evidence="3">
    <location>
        <position position="157"/>
    </location>
    <ligand>
        <name>Mg(2+)</name>
        <dbReference type="ChEBI" id="CHEBI:18420"/>
    </ligand>
</feature>
<gene>
    <name evidence="6" type="ORF">SAMN05660860_02727</name>
</gene>
<dbReference type="Gene3D" id="1.10.60.40">
    <property type="match status" value="1"/>
</dbReference>
<evidence type="ECO:0000256" key="5">
    <source>
        <dbReference type="SAM" id="SignalP"/>
    </source>
</evidence>
<feature type="binding site" evidence="3">
    <location>
        <position position="342"/>
    </location>
    <ligand>
        <name>Zn(2+)</name>
        <dbReference type="ChEBI" id="CHEBI:29105"/>
        <label>2</label>
    </ligand>
</feature>
<reference evidence="6 7" key="1">
    <citation type="submission" date="2016-10" db="EMBL/GenBank/DDBJ databases">
        <authorList>
            <person name="de Groot N.N."/>
        </authorList>
    </citation>
    <scope>NUCLEOTIDE SEQUENCE [LARGE SCALE GENOMIC DNA]</scope>
    <source>
        <strain evidence="6 7">DSM 17813</strain>
    </source>
</reference>
<comment type="cofactor">
    <cofactor evidence="3">
        <name>Zn(2+)</name>
        <dbReference type="ChEBI" id="CHEBI:29105"/>
    </cofactor>
    <text evidence="3">Binds 2 Zn(2+) ions.</text>
</comment>
<feature type="binding site" evidence="3">
    <location>
        <position position="300"/>
    </location>
    <ligand>
        <name>Zn(2+)</name>
        <dbReference type="ChEBI" id="CHEBI:29105"/>
        <label>2</label>
    </ligand>
</feature>
<dbReference type="OrthoDB" id="9794455at2"/>
<feature type="binding site" evidence="3">
    <location>
        <position position="52"/>
    </location>
    <ligand>
        <name>Mg(2+)</name>
        <dbReference type="ChEBI" id="CHEBI:18420"/>
    </ligand>
</feature>
<comment type="similarity">
    <text evidence="4">Belongs to the alkaline phosphatase family.</text>
</comment>
<evidence type="ECO:0000313" key="7">
    <source>
        <dbReference type="Proteomes" id="UP000182146"/>
    </source>
</evidence>
<dbReference type="Proteomes" id="UP000182146">
    <property type="component" value="Unassembled WGS sequence"/>
</dbReference>
<accession>A0A1G9U698</accession>
<feature type="binding site" evidence="3">
    <location>
        <position position="304"/>
    </location>
    <ligand>
        <name>Zn(2+)</name>
        <dbReference type="ChEBI" id="CHEBI:29105"/>
        <label>2</label>
    </ligand>
</feature>
<dbReference type="PANTHER" id="PTHR11596">
    <property type="entry name" value="ALKALINE PHOSPHATASE"/>
    <property type="match status" value="1"/>
</dbReference>
<keyword evidence="3" id="KW-0460">Magnesium</keyword>
<keyword evidence="1" id="KW-0597">Phosphoprotein</keyword>
<dbReference type="InterPro" id="IPR001952">
    <property type="entry name" value="Alkaline_phosphatase"/>
</dbReference>
<dbReference type="AlphaFoldDB" id="A0A1G9U698"/>
<dbReference type="CDD" id="cd16012">
    <property type="entry name" value="ALP"/>
    <property type="match status" value="1"/>
</dbReference>
<dbReference type="PRINTS" id="PR00113">
    <property type="entry name" value="ALKPHPHTASE"/>
</dbReference>